<comment type="caution">
    <text evidence="1">The sequence shown here is derived from an EMBL/GenBank/DDBJ whole genome shotgun (WGS) entry which is preliminary data.</text>
</comment>
<evidence type="ECO:0000313" key="2">
    <source>
        <dbReference type="Proteomes" id="UP000265845"/>
    </source>
</evidence>
<sequence length="127" mass="14887">MIARDWILDVLAELELWYWPVFLWELYWLNRYLIARRAEHRSGLVGYSVCKKGRIYITLQAFADKPAPNDWTAVASREPWKRLPLNTSEFWQDLNGAKIQRPARLTARRLAEVLSTTAHSPLQIIPP</sequence>
<evidence type="ECO:0000313" key="1">
    <source>
        <dbReference type="EMBL" id="RIJ29022.1"/>
    </source>
</evidence>
<reference evidence="1 2" key="1">
    <citation type="submission" date="2018-08" db="EMBL/GenBank/DDBJ databases">
        <title>Henriciella mobilis sp. nov., isolated from seawater.</title>
        <authorList>
            <person name="Cheng H."/>
            <person name="Wu Y.-H."/>
            <person name="Xu X.-W."/>
            <person name="Guo L.-L."/>
        </authorList>
    </citation>
    <scope>NUCLEOTIDE SEQUENCE [LARGE SCALE GENOMIC DNA]</scope>
    <source>
        <strain evidence="1 2">CCUG67844</strain>
    </source>
</reference>
<dbReference type="EMBL" id="QWGA01000007">
    <property type="protein sequence ID" value="RIJ29022.1"/>
    <property type="molecule type" value="Genomic_DNA"/>
</dbReference>
<gene>
    <name evidence="1" type="ORF">D1222_11695</name>
</gene>
<organism evidence="1 2">
    <name type="scientific">Henriciella algicola</name>
    <dbReference type="NCBI Taxonomy" id="1608422"/>
    <lineage>
        <taxon>Bacteria</taxon>
        <taxon>Pseudomonadati</taxon>
        <taxon>Pseudomonadota</taxon>
        <taxon>Alphaproteobacteria</taxon>
        <taxon>Hyphomonadales</taxon>
        <taxon>Hyphomonadaceae</taxon>
        <taxon>Henriciella</taxon>
    </lineage>
</organism>
<dbReference type="RefSeq" id="WP_119454438.1">
    <property type="nucleotide sequence ID" value="NZ_QWGA01000007.1"/>
</dbReference>
<protein>
    <submittedName>
        <fullName evidence="1">Uncharacterized protein</fullName>
    </submittedName>
</protein>
<keyword evidence="2" id="KW-1185">Reference proteome</keyword>
<dbReference type="AlphaFoldDB" id="A0A399RGV5"/>
<dbReference type="OrthoDB" id="7634330at2"/>
<dbReference type="Proteomes" id="UP000265845">
    <property type="component" value="Unassembled WGS sequence"/>
</dbReference>
<proteinExistence type="predicted"/>
<accession>A0A399RGV5</accession>
<name>A0A399RGV5_9PROT</name>